<evidence type="ECO:0000313" key="5">
    <source>
        <dbReference type="Proteomes" id="UP000595662"/>
    </source>
</evidence>
<evidence type="ECO:0000256" key="1">
    <source>
        <dbReference type="ARBA" id="ARBA00006484"/>
    </source>
</evidence>
<sequence length="295" mass="31966">MQNEKQCPAIMPRTWFITGCSSSLGRQLAITAAENKDVVIATSRDTSKLSDLVSMGVIAKKLNVQASDAEVKAVIDDVISTVGPIDILVNNAGWIWEGGVEECSHQESIDQFDVNFFSQIRILRAALPSMRARKSGVVVNFGSISGWQGSPAAGMYCATEAAIVIYTETLRNELAPFHIDVTYVEPGYFRTNFLTRGHKVTAKNCIPELDVGTQATRDAIAANSLHQPRDPATGAQVLFEAFTKTGRCEGRSLPGRLALGRNSLAVVKGIIAHEQDILDSWEEIVAATPFDDVKA</sequence>
<organism evidence="4 5">
    <name type="scientific">Penicillium digitatum</name>
    <name type="common">Green mold</name>
    <dbReference type="NCBI Taxonomy" id="36651"/>
    <lineage>
        <taxon>Eukaryota</taxon>
        <taxon>Fungi</taxon>
        <taxon>Dikarya</taxon>
        <taxon>Ascomycota</taxon>
        <taxon>Pezizomycotina</taxon>
        <taxon>Eurotiomycetes</taxon>
        <taxon>Eurotiomycetidae</taxon>
        <taxon>Eurotiales</taxon>
        <taxon>Aspergillaceae</taxon>
        <taxon>Penicillium</taxon>
    </lineage>
</organism>
<dbReference type="CDD" id="cd05374">
    <property type="entry name" value="17beta-HSD-like_SDR_c"/>
    <property type="match status" value="1"/>
</dbReference>
<dbReference type="InterPro" id="IPR051911">
    <property type="entry name" value="SDR_oxidoreductase"/>
</dbReference>
<dbReference type="KEGG" id="pdp:PDIP_25480"/>
<proteinExistence type="inferred from homology"/>
<name>A0A7T7BKG8_PENDI</name>
<dbReference type="AlphaFoldDB" id="A0A7T7BKG8"/>
<keyword evidence="2" id="KW-0560">Oxidoreductase</keyword>
<dbReference type="Pfam" id="PF00106">
    <property type="entry name" value="adh_short"/>
    <property type="match status" value="1"/>
</dbReference>
<dbReference type="EMBL" id="CP060775">
    <property type="protein sequence ID" value="QQK42846.1"/>
    <property type="molecule type" value="Genomic_DNA"/>
</dbReference>
<accession>A0A7T7BKG8</accession>
<dbReference type="PRINTS" id="PR00081">
    <property type="entry name" value="GDHRDH"/>
</dbReference>
<dbReference type="GO" id="GO:0016491">
    <property type="term" value="F:oxidoreductase activity"/>
    <property type="evidence" value="ECO:0007669"/>
    <property type="project" value="UniProtKB-KW"/>
</dbReference>
<dbReference type="PANTHER" id="PTHR43976:SF16">
    <property type="entry name" value="SHORT-CHAIN DEHYDROGENASE_REDUCTASE FAMILY PROTEIN"/>
    <property type="match status" value="1"/>
</dbReference>
<dbReference type="GeneID" id="26230868"/>
<comment type="similarity">
    <text evidence="1 3">Belongs to the short-chain dehydrogenases/reductases (SDR) family.</text>
</comment>
<reference evidence="4 5" key="1">
    <citation type="submission" date="2020-08" db="EMBL/GenBank/DDBJ databases">
        <title>The completed genome sequence of the pathogenic ascomycete fungus Penicillium digitatum.</title>
        <authorList>
            <person name="Wang M."/>
        </authorList>
    </citation>
    <scope>NUCLEOTIDE SEQUENCE [LARGE SCALE GENOMIC DNA]</scope>
    <source>
        <strain evidence="4 5">PdW03</strain>
    </source>
</reference>
<dbReference type="SUPFAM" id="SSF51735">
    <property type="entry name" value="NAD(P)-binding Rossmann-fold domains"/>
    <property type="match status" value="1"/>
</dbReference>
<evidence type="ECO:0000256" key="3">
    <source>
        <dbReference type="RuleBase" id="RU000363"/>
    </source>
</evidence>
<evidence type="ECO:0000256" key="2">
    <source>
        <dbReference type="ARBA" id="ARBA00023002"/>
    </source>
</evidence>
<protein>
    <submittedName>
        <fullName evidence="4">Short-chain dehydrogenase/reductase SDR</fullName>
    </submittedName>
</protein>
<dbReference type="PRINTS" id="PR00080">
    <property type="entry name" value="SDRFAMILY"/>
</dbReference>
<dbReference type="PANTHER" id="PTHR43976">
    <property type="entry name" value="SHORT CHAIN DEHYDROGENASE"/>
    <property type="match status" value="1"/>
</dbReference>
<dbReference type="Proteomes" id="UP000595662">
    <property type="component" value="Chromosome 2"/>
</dbReference>
<dbReference type="RefSeq" id="XP_014536703.2">
    <property type="nucleotide sequence ID" value="XM_014681217.2"/>
</dbReference>
<dbReference type="InterPro" id="IPR002347">
    <property type="entry name" value="SDR_fam"/>
</dbReference>
<dbReference type="InterPro" id="IPR036291">
    <property type="entry name" value="NAD(P)-bd_dom_sf"/>
</dbReference>
<dbReference type="VEuPathDB" id="FungiDB:PDIP_25480"/>
<gene>
    <name evidence="4" type="ORF">Pdw03_6747</name>
</gene>
<evidence type="ECO:0000313" key="4">
    <source>
        <dbReference type="EMBL" id="QQK42846.1"/>
    </source>
</evidence>
<dbReference type="Gene3D" id="3.40.50.720">
    <property type="entry name" value="NAD(P)-binding Rossmann-like Domain"/>
    <property type="match status" value="1"/>
</dbReference>